<dbReference type="UniPathway" id="UPA00848">
    <property type="reaction ID" value="UER00151"/>
</dbReference>
<dbReference type="GO" id="GO:0003934">
    <property type="term" value="F:GTP cyclohydrolase I activity"/>
    <property type="evidence" value="ECO:0007669"/>
    <property type="project" value="UniProtKB-EC"/>
</dbReference>
<dbReference type="InterPro" id="IPR001474">
    <property type="entry name" value="GTP_CycHdrlase_I"/>
</dbReference>
<dbReference type="PANTHER" id="PTHR11109">
    <property type="entry name" value="GTP CYCLOHYDROLASE I"/>
    <property type="match status" value="1"/>
</dbReference>
<dbReference type="OrthoDB" id="9801207at2"/>
<dbReference type="Pfam" id="PF01227">
    <property type="entry name" value="GTP_cyclohydroI"/>
    <property type="match status" value="1"/>
</dbReference>
<dbReference type="PANTHER" id="PTHR11109:SF7">
    <property type="entry name" value="GTP CYCLOHYDROLASE 1"/>
    <property type="match status" value="1"/>
</dbReference>
<dbReference type="Proteomes" id="UP000236655">
    <property type="component" value="Chromosome"/>
</dbReference>
<name>A0A2I7N715_9NEIS</name>
<dbReference type="InterPro" id="IPR043133">
    <property type="entry name" value="GTP-CH-I_C/QueF"/>
</dbReference>
<protein>
    <recommendedName>
        <fullName evidence="4">GTP cyclohydrolase I</fullName>
        <ecNumber evidence="4">3.5.4.16</ecNumber>
    </recommendedName>
</protein>
<evidence type="ECO:0000256" key="3">
    <source>
        <dbReference type="ARBA" id="ARBA00008085"/>
    </source>
</evidence>
<evidence type="ECO:0000256" key="5">
    <source>
        <dbReference type="ARBA" id="ARBA00022563"/>
    </source>
</evidence>
<dbReference type="EMBL" id="CP024847">
    <property type="protein sequence ID" value="AUR52230.1"/>
    <property type="molecule type" value="Genomic_DNA"/>
</dbReference>
<comment type="pathway">
    <text evidence="2">Cofactor biosynthesis; 7,8-dihydroneopterin triphosphate biosynthesis; 7,8-dihydroneopterin triphosphate from GTP: step 1/1.</text>
</comment>
<dbReference type="KEGG" id="nba:CUN60_07950"/>
<evidence type="ECO:0000313" key="8">
    <source>
        <dbReference type="EMBL" id="AUR52230.1"/>
    </source>
</evidence>
<dbReference type="AlphaFoldDB" id="A0A2I7N715"/>
<dbReference type="GO" id="GO:0046654">
    <property type="term" value="P:tetrahydrofolate biosynthetic process"/>
    <property type="evidence" value="ECO:0007669"/>
    <property type="project" value="InterPro"/>
</dbReference>
<dbReference type="InterPro" id="IPR018234">
    <property type="entry name" value="GTP_CycHdrlase_I_CS"/>
</dbReference>
<evidence type="ECO:0000256" key="4">
    <source>
        <dbReference type="ARBA" id="ARBA00012715"/>
    </source>
</evidence>
<comment type="catalytic activity">
    <reaction evidence="1">
        <text>GTP + H2O = 7,8-dihydroneopterin 3'-triphosphate + formate + H(+)</text>
        <dbReference type="Rhea" id="RHEA:17473"/>
        <dbReference type="ChEBI" id="CHEBI:15377"/>
        <dbReference type="ChEBI" id="CHEBI:15378"/>
        <dbReference type="ChEBI" id="CHEBI:15740"/>
        <dbReference type="ChEBI" id="CHEBI:37565"/>
        <dbReference type="ChEBI" id="CHEBI:58462"/>
        <dbReference type="EC" id="3.5.4.16"/>
    </reaction>
</comment>
<gene>
    <name evidence="8" type="ORF">CUN60_07950</name>
</gene>
<evidence type="ECO:0000256" key="6">
    <source>
        <dbReference type="ARBA" id="ARBA00022801"/>
    </source>
</evidence>
<dbReference type="GO" id="GO:0005525">
    <property type="term" value="F:GTP binding"/>
    <property type="evidence" value="ECO:0007669"/>
    <property type="project" value="TreeGrafter"/>
</dbReference>
<accession>A0A2I7N715</accession>
<feature type="domain" description="GTP cyclohydrolase I" evidence="7">
    <location>
        <begin position="51"/>
        <end position="223"/>
    </location>
</feature>
<dbReference type="SUPFAM" id="SSF55620">
    <property type="entry name" value="Tetrahydrobiopterin biosynthesis enzymes-like"/>
    <property type="match status" value="1"/>
</dbReference>
<keyword evidence="5" id="KW-0554">One-carbon metabolism</keyword>
<dbReference type="EC" id="3.5.4.16" evidence="4"/>
<dbReference type="FunFam" id="3.30.1130.10:FF:000001">
    <property type="entry name" value="GTP cyclohydrolase 1"/>
    <property type="match status" value="1"/>
</dbReference>
<evidence type="ECO:0000256" key="1">
    <source>
        <dbReference type="ARBA" id="ARBA00001052"/>
    </source>
</evidence>
<dbReference type="PROSITE" id="PS00859">
    <property type="entry name" value="GTP_CYCLOHYDROL_1_1"/>
    <property type="match status" value="1"/>
</dbReference>
<dbReference type="InterPro" id="IPR020602">
    <property type="entry name" value="GTP_CycHdrlase_I_dom"/>
</dbReference>
<comment type="similarity">
    <text evidence="3">Belongs to the GTP cyclohydrolase I family.</text>
</comment>
<dbReference type="Gene3D" id="1.10.286.10">
    <property type="match status" value="1"/>
</dbReference>
<dbReference type="Gene3D" id="3.30.1130.10">
    <property type="match status" value="1"/>
</dbReference>
<dbReference type="GO" id="GO:0008270">
    <property type="term" value="F:zinc ion binding"/>
    <property type="evidence" value="ECO:0007669"/>
    <property type="project" value="TreeGrafter"/>
</dbReference>
<dbReference type="GO" id="GO:0006729">
    <property type="term" value="P:tetrahydrobiopterin biosynthetic process"/>
    <property type="evidence" value="ECO:0007669"/>
    <property type="project" value="TreeGrafter"/>
</dbReference>
<keyword evidence="9" id="KW-1185">Reference proteome</keyword>
<dbReference type="GO" id="GO:0005737">
    <property type="term" value="C:cytoplasm"/>
    <property type="evidence" value="ECO:0007669"/>
    <property type="project" value="TreeGrafter"/>
</dbReference>
<keyword evidence="6" id="KW-0378">Hydrolase</keyword>
<dbReference type="GO" id="GO:0006730">
    <property type="term" value="P:one-carbon metabolic process"/>
    <property type="evidence" value="ECO:0007669"/>
    <property type="project" value="UniProtKB-KW"/>
</dbReference>
<evidence type="ECO:0000313" key="9">
    <source>
        <dbReference type="Proteomes" id="UP000236655"/>
    </source>
</evidence>
<reference evidence="9" key="1">
    <citation type="submission" date="2017-11" db="EMBL/GenBank/DDBJ databases">
        <authorList>
            <person name="Chan K.G."/>
            <person name="Lee L.S."/>
        </authorList>
    </citation>
    <scope>NUCLEOTIDE SEQUENCE [LARGE SCALE GENOMIC DNA]</scope>
    <source>
        <strain evidence="9">DSM 100970</strain>
    </source>
</reference>
<evidence type="ECO:0000259" key="7">
    <source>
        <dbReference type="Pfam" id="PF01227"/>
    </source>
</evidence>
<organism evidence="8 9">
    <name type="scientific">Aquella oligotrophica</name>
    <dbReference type="NCBI Taxonomy" id="2067065"/>
    <lineage>
        <taxon>Bacteria</taxon>
        <taxon>Pseudomonadati</taxon>
        <taxon>Pseudomonadota</taxon>
        <taxon>Betaproteobacteria</taxon>
        <taxon>Neisseriales</taxon>
        <taxon>Neisseriaceae</taxon>
        <taxon>Aquella</taxon>
    </lineage>
</organism>
<dbReference type="RefSeq" id="WP_102951526.1">
    <property type="nucleotide sequence ID" value="NZ_CP024847.1"/>
</dbReference>
<evidence type="ECO:0000256" key="2">
    <source>
        <dbReference type="ARBA" id="ARBA00005080"/>
    </source>
</evidence>
<sequence>MKNTCYQSDYALGLEIQKILLDAGIENPVNTDKIRVWNDPAHMEQLTGKLAMFFDELGIYRDSNDCNHTANRLIDYWCQQLFYGLDYNRFPEVNPMSNEFAYHNPLIAEDIQFTSTCEHHLVPIHGVAVIAYKPDKIVVGLNKLNAIVDFFTHRPQLQERLTRQIFITLKYILQTEDIAVLIRARHDCICSNGITDFTSFHSSFELGGIFSSDTSFKQHLLDKLK</sequence>
<proteinExistence type="inferred from homology"/>
<dbReference type="InterPro" id="IPR043134">
    <property type="entry name" value="GTP-CH-I_N"/>
</dbReference>